<dbReference type="eggNOG" id="arCOG04197">
    <property type="taxonomic scope" value="Archaea"/>
</dbReference>
<reference evidence="1 2" key="1">
    <citation type="submission" date="2012-01" db="EMBL/GenBank/DDBJ databases">
        <title>Improved High-Quality Draft sequence of Metallosphaera yellowstonensis MK1.</title>
        <authorList>
            <consortium name="US DOE Joint Genome Institute"/>
            <person name="Lucas S."/>
            <person name="Han J."/>
            <person name="Cheng J.-F."/>
            <person name="Goodwin L."/>
            <person name="Pitluck S."/>
            <person name="Peters L."/>
            <person name="Teshima H."/>
            <person name="Detter J.C."/>
            <person name="Han C."/>
            <person name="Tapia R."/>
            <person name="Land M."/>
            <person name="Hauser L."/>
            <person name="Kyrpides N."/>
            <person name="Kozubal M."/>
            <person name="Macur R.E."/>
            <person name="Jay Z."/>
            <person name="Inskeep W."/>
            <person name="Woyke T."/>
        </authorList>
    </citation>
    <scope>NUCLEOTIDE SEQUENCE [LARGE SCALE GENOMIC DNA]</scope>
    <source>
        <strain evidence="1 2">MK1</strain>
    </source>
</reference>
<evidence type="ECO:0000313" key="1">
    <source>
        <dbReference type="EMBL" id="EHP70935.1"/>
    </source>
</evidence>
<sequence length="89" mass="10365">MRTYSYKKRRFTRSRSGNRKVSRFAKRQMLIHGVIKALRLGFNVVLVNPKGTTNSEEHEKVMREKGFDRHTASAYLIALKGLEVIKNNE</sequence>
<dbReference type="EMBL" id="JH597761">
    <property type="protein sequence ID" value="EHP70935.1"/>
    <property type="molecule type" value="Genomic_DNA"/>
</dbReference>
<dbReference type="HOGENOM" id="CLU_173004_0_0_2"/>
<evidence type="ECO:0000313" key="2">
    <source>
        <dbReference type="Proteomes" id="UP000003980"/>
    </source>
</evidence>
<accession>H2C440</accession>
<dbReference type="Proteomes" id="UP000003980">
    <property type="component" value="Unassembled WGS sequence"/>
</dbReference>
<dbReference type="STRING" id="671065.MetMK1DRAFT_00014390"/>
<name>H2C440_9CREN</name>
<keyword evidence="2" id="KW-1185">Reference proteome</keyword>
<organism evidence="1 2">
    <name type="scientific">Metallosphaera yellowstonensis MK1</name>
    <dbReference type="NCBI Taxonomy" id="671065"/>
    <lineage>
        <taxon>Archaea</taxon>
        <taxon>Thermoproteota</taxon>
        <taxon>Thermoprotei</taxon>
        <taxon>Sulfolobales</taxon>
        <taxon>Sulfolobaceae</taxon>
        <taxon>Metallosphaera</taxon>
    </lineage>
</organism>
<protein>
    <submittedName>
        <fullName evidence="1">Uncharacterized protein</fullName>
    </submittedName>
</protein>
<gene>
    <name evidence="1" type="ORF">MetMK1DRAFT_00014390</name>
</gene>
<proteinExistence type="predicted"/>
<dbReference type="AlphaFoldDB" id="H2C440"/>